<dbReference type="GO" id="GO:0071949">
    <property type="term" value="F:FAD binding"/>
    <property type="evidence" value="ECO:0007669"/>
    <property type="project" value="InterPro"/>
</dbReference>
<dbReference type="AlphaFoldDB" id="A0A6L5YYU0"/>
<dbReference type="Gene3D" id="3.50.50.60">
    <property type="entry name" value="FAD/NAD(P)-binding domain"/>
    <property type="match status" value="2"/>
</dbReference>
<evidence type="ECO:0000313" key="6">
    <source>
        <dbReference type="Proteomes" id="UP000474957"/>
    </source>
</evidence>
<dbReference type="Pfam" id="PF01494">
    <property type="entry name" value="FAD_binding_3"/>
    <property type="match status" value="2"/>
</dbReference>
<evidence type="ECO:0000259" key="4">
    <source>
        <dbReference type="Pfam" id="PF01494"/>
    </source>
</evidence>
<keyword evidence="6" id="KW-1185">Reference proteome</keyword>
<dbReference type="InterPro" id="IPR050641">
    <property type="entry name" value="RIFMO-like"/>
</dbReference>
<accession>A0A6L5YYU0</accession>
<evidence type="ECO:0000256" key="2">
    <source>
        <dbReference type="ARBA" id="ARBA00022630"/>
    </source>
</evidence>
<dbReference type="InterPro" id="IPR002938">
    <property type="entry name" value="FAD-bd"/>
</dbReference>
<evidence type="ECO:0000313" key="5">
    <source>
        <dbReference type="EMBL" id="MSU89481.1"/>
    </source>
</evidence>
<dbReference type="SUPFAM" id="SSF51905">
    <property type="entry name" value="FAD/NAD(P)-binding domain"/>
    <property type="match status" value="1"/>
</dbReference>
<feature type="domain" description="FAD-binding" evidence="4">
    <location>
        <begin position="4"/>
        <end position="196"/>
    </location>
</feature>
<dbReference type="RefSeq" id="WP_154445961.1">
    <property type="nucleotide sequence ID" value="NZ_WIND01000004.1"/>
</dbReference>
<dbReference type="Proteomes" id="UP000474957">
    <property type="component" value="Unassembled WGS sequence"/>
</dbReference>
<keyword evidence="3" id="KW-0274">FAD</keyword>
<proteinExistence type="predicted"/>
<reference evidence="5 6" key="1">
    <citation type="submission" date="2019-10" db="EMBL/GenBank/DDBJ databases">
        <title>Cognatihalovulum marinum gen. nov. sp. nov., a new member of the family Rhodobacteraceae isolated from deep seawater of the Northwest Indian Ocean.</title>
        <authorList>
            <person name="Ruan C."/>
            <person name="Wang J."/>
            <person name="Zheng X."/>
            <person name="Song L."/>
            <person name="Zhu Y."/>
            <person name="Huang Y."/>
            <person name="Lu Z."/>
            <person name="Du W."/>
            <person name="Huang L."/>
            <person name="Dai X."/>
        </authorList>
    </citation>
    <scope>NUCLEOTIDE SEQUENCE [LARGE SCALE GENOMIC DNA]</scope>
    <source>
        <strain evidence="5 6">2CG4</strain>
    </source>
</reference>
<comment type="cofactor">
    <cofactor evidence="1">
        <name>FAD</name>
        <dbReference type="ChEBI" id="CHEBI:57692"/>
    </cofactor>
</comment>
<organism evidence="5 6">
    <name type="scientific">Halovulum marinum</name>
    <dbReference type="NCBI Taxonomy" id="2662447"/>
    <lineage>
        <taxon>Bacteria</taxon>
        <taxon>Pseudomonadati</taxon>
        <taxon>Pseudomonadota</taxon>
        <taxon>Alphaproteobacteria</taxon>
        <taxon>Rhodobacterales</taxon>
        <taxon>Paracoccaceae</taxon>
        <taxon>Halovulum</taxon>
    </lineage>
</organism>
<dbReference type="InterPro" id="IPR036188">
    <property type="entry name" value="FAD/NAD-bd_sf"/>
</dbReference>
<dbReference type="PANTHER" id="PTHR43004">
    <property type="entry name" value="TRK SYSTEM POTASSIUM UPTAKE PROTEIN"/>
    <property type="match status" value="1"/>
</dbReference>
<protein>
    <submittedName>
        <fullName evidence="5">NAD(P)-binding protein</fullName>
    </submittedName>
</protein>
<evidence type="ECO:0000256" key="1">
    <source>
        <dbReference type="ARBA" id="ARBA00001974"/>
    </source>
</evidence>
<comment type="caution">
    <text evidence="5">The sequence shown here is derived from an EMBL/GenBank/DDBJ whole genome shotgun (WGS) entry which is preliminary data.</text>
</comment>
<gene>
    <name evidence="5" type="ORF">GE300_07615</name>
</gene>
<dbReference type="PANTHER" id="PTHR43004:SF19">
    <property type="entry name" value="BINDING MONOOXYGENASE, PUTATIVE (JCVI)-RELATED"/>
    <property type="match status" value="1"/>
</dbReference>
<dbReference type="PRINTS" id="PR00420">
    <property type="entry name" value="RNGMNOXGNASE"/>
</dbReference>
<keyword evidence="2" id="KW-0285">Flavoprotein</keyword>
<dbReference type="EMBL" id="WIND01000004">
    <property type="protein sequence ID" value="MSU89481.1"/>
    <property type="molecule type" value="Genomic_DNA"/>
</dbReference>
<feature type="domain" description="FAD-binding" evidence="4">
    <location>
        <begin position="231"/>
        <end position="308"/>
    </location>
</feature>
<evidence type="ECO:0000256" key="3">
    <source>
        <dbReference type="ARBA" id="ARBA00022827"/>
    </source>
</evidence>
<name>A0A6L5YYU0_9RHOB</name>
<sequence length="351" mass="36925">MPDEVLIVGAGPTGLTAAVELARRGVLPRVIERRDALSPLSRAVGLLPASMEILEAGGAAAAIRAEAVALRRAVFHRGARPVATLPLRPGDGRRLLALPQDRTEAHLLAAFERRGGRVEFGRALEALEQDADGVRVVIGGRQGRVARVLGADGAHSTVRAALGLPFDGLTLDGDWSIADVDSPDWPLPEDFAIYLLPGGDACIVVPLAAGRYRVIATGPEALPMLPVPMTVARLRRAGAFRIMVRQVPEYGRGAVQLAGDAAHVHSPVGGRGMNLGIADAADWAARLDEGRLEGYSAARHAAGRATIRLSEFGRRTLLTDGPRRRAALAVLALADLVPALGRRIAGRILAS</sequence>
<dbReference type="GO" id="GO:0016709">
    <property type="term" value="F:oxidoreductase activity, acting on paired donors, with incorporation or reduction of molecular oxygen, NAD(P)H as one donor, and incorporation of one atom of oxygen"/>
    <property type="evidence" value="ECO:0007669"/>
    <property type="project" value="UniProtKB-ARBA"/>
</dbReference>